<evidence type="ECO:0000256" key="2">
    <source>
        <dbReference type="ARBA" id="ARBA00004496"/>
    </source>
</evidence>
<dbReference type="GO" id="GO:0071230">
    <property type="term" value="P:cellular response to amino acid stimulus"/>
    <property type="evidence" value="ECO:0007669"/>
    <property type="project" value="TreeGrafter"/>
</dbReference>
<dbReference type="GO" id="GO:0005764">
    <property type="term" value="C:lysosome"/>
    <property type="evidence" value="ECO:0007669"/>
    <property type="project" value="UniProtKB-SubCell"/>
</dbReference>
<comment type="similarity">
    <text evidence="3">Belongs to the LAMTOR5 family.</text>
</comment>
<evidence type="ECO:0000256" key="4">
    <source>
        <dbReference type="ARBA" id="ARBA00022490"/>
    </source>
</evidence>
<evidence type="ECO:0000313" key="7">
    <source>
        <dbReference type="EMBL" id="EYC18567.1"/>
    </source>
</evidence>
<protein>
    <recommendedName>
        <fullName evidence="6">Late endosomal/lysosomal adaptor and MAPK and MTOR activator 5</fullName>
    </recommendedName>
</protein>
<evidence type="ECO:0000256" key="3">
    <source>
        <dbReference type="ARBA" id="ARBA00007795"/>
    </source>
</evidence>
<comment type="caution">
    <text evidence="7">The sequence shown here is derived from an EMBL/GenBank/DDBJ whole genome shotgun (WGS) entry which is preliminary data.</text>
</comment>
<evidence type="ECO:0000256" key="1">
    <source>
        <dbReference type="ARBA" id="ARBA00004371"/>
    </source>
</evidence>
<sequence>MEAKLEKKVDHLMTLPGITGVCVADSNGLALSSRGSLKADAAPVGSQLLTLCSQIEPSSPVPPQVTLLGDHGKVGDIHVLYYIFAIKLIVFPACITPYSCMGQAKPNSCIIVLKMSRAPGGNKGLASALQMQLPYPSLSSYMRTVLKVSD</sequence>
<dbReference type="InterPro" id="IPR024135">
    <property type="entry name" value="LAMTOR5"/>
</dbReference>
<keyword evidence="4" id="KW-0963">Cytoplasm</keyword>
<dbReference type="GO" id="GO:1904263">
    <property type="term" value="P:positive regulation of TORC1 signaling"/>
    <property type="evidence" value="ECO:0007669"/>
    <property type="project" value="TreeGrafter"/>
</dbReference>
<dbReference type="Pfam" id="PF16672">
    <property type="entry name" value="LAMTOR5"/>
    <property type="match status" value="1"/>
</dbReference>
<reference evidence="8" key="1">
    <citation type="journal article" date="2015" name="Nat. Genet.">
        <title>The genome and transcriptome of the zoonotic hookworm Ancylostoma ceylanicum identify infection-specific gene families.</title>
        <authorList>
            <person name="Schwarz E.M."/>
            <person name="Hu Y."/>
            <person name="Antoshechkin I."/>
            <person name="Miller M.M."/>
            <person name="Sternberg P.W."/>
            <person name="Aroian R.V."/>
        </authorList>
    </citation>
    <scope>NUCLEOTIDE SEQUENCE</scope>
    <source>
        <strain evidence="8">HY135</strain>
    </source>
</reference>
<gene>
    <name evidence="7" type="primary">Acey_s0027.g1590</name>
    <name evidence="7" type="ORF">Y032_0027g1590</name>
</gene>
<dbReference type="Gene3D" id="3.30.450.30">
    <property type="entry name" value="Dynein light chain 2a, cytoplasmic"/>
    <property type="match status" value="1"/>
</dbReference>
<name>A0A016UUW6_9BILA</name>
<dbReference type="Proteomes" id="UP000024635">
    <property type="component" value="Unassembled WGS sequence"/>
</dbReference>
<dbReference type="OrthoDB" id="10248987at2759"/>
<dbReference type="STRING" id="53326.A0A016UUW6"/>
<dbReference type="PANTHER" id="PTHR13342:SF2">
    <property type="entry name" value="RAGULATOR COMPLEX PROTEIN LAMTOR5"/>
    <property type="match status" value="1"/>
</dbReference>
<dbReference type="EMBL" id="JARK01001363">
    <property type="protein sequence ID" value="EYC18567.1"/>
    <property type="molecule type" value="Genomic_DNA"/>
</dbReference>
<dbReference type="GO" id="GO:0005085">
    <property type="term" value="F:guanyl-nucleotide exchange factor activity"/>
    <property type="evidence" value="ECO:0007669"/>
    <property type="project" value="TreeGrafter"/>
</dbReference>
<evidence type="ECO:0000256" key="6">
    <source>
        <dbReference type="ARBA" id="ARBA00032692"/>
    </source>
</evidence>
<keyword evidence="8" id="KW-1185">Reference proteome</keyword>
<evidence type="ECO:0000256" key="5">
    <source>
        <dbReference type="ARBA" id="ARBA00023228"/>
    </source>
</evidence>
<accession>A0A016UUW6</accession>
<evidence type="ECO:0000313" key="8">
    <source>
        <dbReference type="Proteomes" id="UP000024635"/>
    </source>
</evidence>
<keyword evidence="5" id="KW-0458">Lysosome</keyword>
<dbReference type="PANTHER" id="PTHR13342">
    <property type="entry name" value="RAGULATOR COMPLEX PROTEIN LAMTOR5"/>
    <property type="match status" value="1"/>
</dbReference>
<dbReference type="AlphaFoldDB" id="A0A016UUW6"/>
<dbReference type="GO" id="GO:0071986">
    <property type="term" value="C:Ragulator complex"/>
    <property type="evidence" value="ECO:0007669"/>
    <property type="project" value="InterPro"/>
</dbReference>
<dbReference type="GO" id="GO:0043066">
    <property type="term" value="P:negative regulation of apoptotic process"/>
    <property type="evidence" value="ECO:0007669"/>
    <property type="project" value="InterPro"/>
</dbReference>
<proteinExistence type="inferred from homology"/>
<comment type="subcellular location">
    <subcellularLocation>
        <location evidence="2">Cytoplasm</location>
    </subcellularLocation>
    <subcellularLocation>
        <location evidence="1">Lysosome</location>
    </subcellularLocation>
</comment>
<organism evidence="7 8">
    <name type="scientific">Ancylostoma ceylanicum</name>
    <dbReference type="NCBI Taxonomy" id="53326"/>
    <lineage>
        <taxon>Eukaryota</taxon>
        <taxon>Metazoa</taxon>
        <taxon>Ecdysozoa</taxon>
        <taxon>Nematoda</taxon>
        <taxon>Chromadorea</taxon>
        <taxon>Rhabditida</taxon>
        <taxon>Rhabditina</taxon>
        <taxon>Rhabditomorpha</taxon>
        <taxon>Strongyloidea</taxon>
        <taxon>Ancylostomatidae</taxon>
        <taxon>Ancylostomatinae</taxon>
        <taxon>Ancylostoma</taxon>
    </lineage>
</organism>